<evidence type="ECO:0000313" key="3">
    <source>
        <dbReference type="Proteomes" id="UP000183940"/>
    </source>
</evidence>
<name>A0A1L9QJT7_9CYAN</name>
<keyword evidence="3" id="KW-1185">Reference proteome</keyword>
<accession>A0A1L9QJT7</accession>
<evidence type="ECO:0008006" key="4">
    <source>
        <dbReference type="Google" id="ProtNLM"/>
    </source>
</evidence>
<dbReference type="EMBL" id="MLAW01000073">
    <property type="protein sequence ID" value="OJJ15118.1"/>
    <property type="molecule type" value="Genomic_DNA"/>
</dbReference>
<dbReference type="Pfam" id="PF06799">
    <property type="entry name" value="CGLD27-like"/>
    <property type="match status" value="1"/>
</dbReference>
<proteinExistence type="predicted"/>
<keyword evidence="1" id="KW-1133">Transmembrane helix</keyword>
<keyword evidence="1" id="KW-0472">Membrane</keyword>
<evidence type="ECO:0000313" key="2">
    <source>
        <dbReference type="EMBL" id="OJJ15118.1"/>
    </source>
</evidence>
<dbReference type="PANTHER" id="PTHR34214:SF3">
    <property type="entry name" value="PROTEIN CONSERVED IN THE GREEN LINEAGE AND DIATOMS 27, CHLOROPLASTIC"/>
    <property type="match status" value="1"/>
</dbReference>
<dbReference type="STRING" id="1925591.BI308_24605"/>
<feature type="transmembrane region" description="Helical" evidence="1">
    <location>
        <begin position="69"/>
        <end position="93"/>
    </location>
</feature>
<organism evidence="2 3">
    <name type="scientific">Roseofilum reptotaenium AO1-A</name>
    <dbReference type="NCBI Taxonomy" id="1925591"/>
    <lineage>
        <taxon>Bacteria</taxon>
        <taxon>Bacillati</taxon>
        <taxon>Cyanobacteriota</taxon>
        <taxon>Cyanophyceae</taxon>
        <taxon>Desertifilales</taxon>
        <taxon>Desertifilaceae</taxon>
        <taxon>Roseofilum</taxon>
    </lineage>
</organism>
<feature type="transmembrane region" description="Helical" evidence="1">
    <location>
        <begin position="145"/>
        <end position="165"/>
    </location>
</feature>
<sequence length="166" mass="19054">MTENNTWACPVPDEQQPLNEFRALKESGFFRWGTLDPHQYWLKAIWIWGLSWVITGPVAAASFPVSKDPFHFTLCASAGASLILILLLVRLYLGWKYIGDRLNSPTVSYEESGWYDGQIWEKSPEILTKDQLIVTYQVKPILKRLHWTFAGLGTLLGTEAISWIYF</sequence>
<dbReference type="Proteomes" id="UP000183940">
    <property type="component" value="Unassembled WGS sequence"/>
</dbReference>
<dbReference type="PANTHER" id="PTHR34214">
    <property type="match status" value="1"/>
</dbReference>
<reference evidence="2" key="1">
    <citation type="submission" date="2016-10" db="EMBL/GenBank/DDBJ databases">
        <title>CRISPR-Cas defence system in Roseofilum reptotaenium: evidence of a bacteriophage-cyanobacterium arms race in the coral black band disease.</title>
        <authorList>
            <person name="Buerger P."/>
            <person name="Wood-Charlson E.M."/>
            <person name="Weynberg K.D."/>
            <person name="Willis B."/>
            <person name="Van Oppen M.J."/>
        </authorList>
    </citation>
    <scope>NUCLEOTIDE SEQUENCE [LARGE SCALE GENOMIC DNA]</scope>
    <source>
        <strain evidence="2">AO1-A</strain>
    </source>
</reference>
<gene>
    <name evidence="2" type="ORF">BI308_24605</name>
</gene>
<keyword evidence="1" id="KW-0812">Transmembrane</keyword>
<dbReference type="InterPro" id="IPR009631">
    <property type="entry name" value="CGLD27-like"/>
</dbReference>
<feature type="transmembrane region" description="Helical" evidence="1">
    <location>
        <begin position="40"/>
        <end position="63"/>
    </location>
</feature>
<dbReference type="AlphaFoldDB" id="A0A1L9QJT7"/>
<evidence type="ECO:0000256" key="1">
    <source>
        <dbReference type="SAM" id="Phobius"/>
    </source>
</evidence>
<protein>
    <recommendedName>
        <fullName evidence="4">DUF1230 domain-containing protein</fullName>
    </recommendedName>
</protein>
<comment type="caution">
    <text evidence="2">The sequence shown here is derived from an EMBL/GenBank/DDBJ whole genome shotgun (WGS) entry which is preliminary data.</text>
</comment>